<gene>
    <name evidence="4" type="ORF">CBOVIS_LOCUS12505</name>
</gene>
<feature type="chain" id="PRO_5035853381" evidence="3">
    <location>
        <begin position="18"/>
        <end position="907"/>
    </location>
</feature>
<dbReference type="PANTHER" id="PTHR11567:SF189">
    <property type="entry name" value="INTESTINAL ACID PHOSPHATASE"/>
    <property type="match status" value="1"/>
</dbReference>
<dbReference type="InterPro" id="IPR033379">
    <property type="entry name" value="Acid_Pase_AS"/>
</dbReference>
<comment type="catalytic activity">
    <reaction evidence="1">
        <text>a phosphate monoester + H2O = an alcohol + phosphate</text>
        <dbReference type="Rhea" id="RHEA:15017"/>
        <dbReference type="ChEBI" id="CHEBI:15377"/>
        <dbReference type="ChEBI" id="CHEBI:30879"/>
        <dbReference type="ChEBI" id="CHEBI:43474"/>
        <dbReference type="ChEBI" id="CHEBI:67140"/>
        <dbReference type="EC" id="3.1.3.2"/>
    </reaction>
</comment>
<dbReference type="PANTHER" id="PTHR11567">
    <property type="entry name" value="ACID PHOSPHATASE-RELATED"/>
    <property type="match status" value="1"/>
</dbReference>
<dbReference type="CDD" id="cd07061">
    <property type="entry name" value="HP_HAP_like"/>
    <property type="match status" value="2"/>
</dbReference>
<dbReference type="EMBL" id="CADEPM010000012">
    <property type="protein sequence ID" value="CAB3411074.1"/>
    <property type="molecule type" value="Genomic_DNA"/>
</dbReference>
<accession>A0A8S1FG16</accession>
<dbReference type="GO" id="GO:0003993">
    <property type="term" value="F:acid phosphatase activity"/>
    <property type="evidence" value="ECO:0007669"/>
    <property type="project" value="UniProtKB-EC"/>
</dbReference>
<name>A0A8S1FG16_9PELO</name>
<comment type="similarity">
    <text evidence="2">Belongs to the histidine acid phosphatase family.</text>
</comment>
<keyword evidence="5" id="KW-1185">Reference proteome</keyword>
<dbReference type="PROSITE" id="PS00616">
    <property type="entry name" value="HIS_ACID_PHOSPHAT_1"/>
    <property type="match status" value="2"/>
</dbReference>
<evidence type="ECO:0000256" key="3">
    <source>
        <dbReference type="SAM" id="SignalP"/>
    </source>
</evidence>
<reference evidence="4 5" key="1">
    <citation type="submission" date="2020-04" db="EMBL/GenBank/DDBJ databases">
        <authorList>
            <person name="Laetsch R D."/>
            <person name="Stevens L."/>
            <person name="Kumar S."/>
            <person name="Blaxter L. M."/>
        </authorList>
    </citation>
    <scope>NUCLEOTIDE SEQUENCE [LARGE SCALE GENOMIC DNA]</scope>
</reference>
<feature type="signal peptide" evidence="3">
    <location>
        <begin position="1"/>
        <end position="17"/>
    </location>
</feature>
<keyword evidence="3" id="KW-0732">Signal</keyword>
<dbReference type="InterPro" id="IPR050645">
    <property type="entry name" value="Histidine_acid_phosphatase"/>
</dbReference>
<dbReference type="SUPFAM" id="SSF53254">
    <property type="entry name" value="Phosphoglycerate mutase-like"/>
    <property type="match status" value="2"/>
</dbReference>
<sequence length="907" mass="104511">MLAKLCLITFIISLVSGADVLNGTMKLMLVQSVWRHGDRVPTETYKNDRFTEEYWYYGGGGWGQLTPIGMKQLYNFGTKLRKRYIAGKPYRFLSDTYNQKEVYIRSSDKNRTLMSAFSNMMGMYGGYQQNYNRAGFKIYSIDYPDLPGWPQGFVPIPIHTIEEDFDHLLIVDNYCPLHDTIWNLAKTTDQVDGYFNRPDVVALMGNLSQFAGEDINPENLWILYSALKIEKFHYPEVFLNFTPWYTDELYEQIDIVNSQVQDFQDGLGLDNVMVKGLDMGKMLKKIRGGTLLNDIYNRMVRKIDCSGNTTKPCRYTENLKFFGYSAHDTTIYALLSAFNISNAVVLPRGYPDYSASAIMELWQDTTNSKNYFKLIYYRNENDTLNNVITSLISGCSSDLCDLSVLETFAETYKPDMEMNQWCDYDILKKSAPSLHNIAILLIIFSICGHLQENQAVSFFALRRLQTGIMLIVLSIISLLVPISCFKNGTMELIMVQTMWRHGDRSPADLYNNDPITESMWTFGGGGLGQLSPLGMKQHLNLGKLLRQRYVNDMQFLSPKYRSNEIYVRSTDVNRTLISAMSNMMGMYGQDDNTTQGNEDYPLTPGWPHGYVPIAIHTVDNPTDHLGYVDGFCPLRDEVWDLCKQSDELQNFINSEEVSRTLKELSTNTNSTIDIDNLYIITQTQLIEQIYFNQTLREKLSWFSDELYQRSDRINDQVQLYNNGIFNNSIIVNGHDLGLLLRKLRGGPILTNMMDHFNLKLECMGKNTDDCKWINNLKNFIYSMHDTTLYAFFSALLVEEYAIKPAGHYPAYSACVLVELYNDTKDNKKYFKMLYHKQEGDLFNPITNGIDGCPQDSDYCPFEILQKYAKDTKPDMPMDQWCFTKLDKSSLQHFSIYVFLVALLKMLF</sequence>
<dbReference type="InterPro" id="IPR029033">
    <property type="entry name" value="His_PPase_superfam"/>
</dbReference>
<protein>
    <submittedName>
        <fullName evidence="4">Uncharacterized protein</fullName>
    </submittedName>
</protein>
<dbReference type="OrthoDB" id="258392at2759"/>
<evidence type="ECO:0000256" key="2">
    <source>
        <dbReference type="ARBA" id="ARBA00005375"/>
    </source>
</evidence>
<dbReference type="Proteomes" id="UP000494206">
    <property type="component" value="Unassembled WGS sequence"/>
</dbReference>
<dbReference type="AlphaFoldDB" id="A0A8S1FG16"/>
<dbReference type="PROSITE" id="PS00778">
    <property type="entry name" value="HIS_ACID_PHOSPHAT_2"/>
    <property type="match status" value="1"/>
</dbReference>
<dbReference type="Gene3D" id="3.40.50.1240">
    <property type="entry name" value="Phosphoglycerate mutase-like"/>
    <property type="match status" value="2"/>
</dbReference>
<evidence type="ECO:0000256" key="1">
    <source>
        <dbReference type="ARBA" id="ARBA00000032"/>
    </source>
</evidence>
<proteinExistence type="inferred from homology"/>
<organism evidence="4 5">
    <name type="scientific">Caenorhabditis bovis</name>
    <dbReference type="NCBI Taxonomy" id="2654633"/>
    <lineage>
        <taxon>Eukaryota</taxon>
        <taxon>Metazoa</taxon>
        <taxon>Ecdysozoa</taxon>
        <taxon>Nematoda</taxon>
        <taxon>Chromadorea</taxon>
        <taxon>Rhabditida</taxon>
        <taxon>Rhabditina</taxon>
        <taxon>Rhabditomorpha</taxon>
        <taxon>Rhabditoidea</taxon>
        <taxon>Rhabditidae</taxon>
        <taxon>Peloderinae</taxon>
        <taxon>Caenorhabditis</taxon>
    </lineage>
</organism>
<evidence type="ECO:0000313" key="5">
    <source>
        <dbReference type="Proteomes" id="UP000494206"/>
    </source>
</evidence>
<comment type="caution">
    <text evidence="4">The sequence shown here is derived from an EMBL/GenBank/DDBJ whole genome shotgun (WGS) entry which is preliminary data.</text>
</comment>
<dbReference type="Pfam" id="PF00328">
    <property type="entry name" value="His_Phos_2"/>
    <property type="match status" value="2"/>
</dbReference>
<dbReference type="InterPro" id="IPR000560">
    <property type="entry name" value="His_Pase_clade-2"/>
</dbReference>
<evidence type="ECO:0000313" key="4">
    <source>
        <dbReference type="EMBL" id="CAB3411074.1"/>
    </source>
</evidence>